<protein>
    <submittedName>
        <fullName evidence="3">MerR HTH family regulatory protein</fullName>
    </submittedName>
</protein>
<evidence type="ECO:0000256" key="1">
    <source>
        <dbReference type="SAM" id="Coils"/>
    </source>
</evidence>
<dbReference type="GO" id="GO:0006355">
    <property type="term" value="P:regulation of DNA-templated transcription"/>
    <property type="evidence" value="ECO:0007669"/>
    <property type="project" value="InterPro"/>
</dbReference>
<dbReference type="Pfam" id="PF13411">
    <property type="entry name" value="MerR_1"/>
    <property type="match status" value="1"/>
</dbReference>
<evidence type="ECO:0000313" key="4">
    <source>
        <dbReference type="Proteomes" id="UP000198956"/>
    </source>
</evidence>
<evidence type="ECO:0000313" key="3">
    <source>
        <dbReference type="EMBL" id="SDG86496.1"/>
    </source>
</evidence>
<evidence type="ECO:0000259" key="2">
    <source>
        <dbReference type="Pfam" id="PF13411"/>
    </source>
</evidence>
<dbReference type="GO" id="GO:0003677">
    <property type="term" value="F:DNA binding"/>
    <property type="evidence" value="ECO:0007669"/>
    <property type="project" value="InterPro"/>
</dbReference>
<dbReference type="InterPro" id="IPR000551">
    <property type="entry name" value="MerR-type_HTH_dom"/>
</dbReference>
<dbReference type="RefSeq" id="WP_057899425.1">
    <property type="nucleotide sequence ID" value="NZ_FNDE01000004.1"/>
</dbReference>
<dbReference type="Gene3D" id="1.10.1660.10">
    <property type="match status" value="1"/>
</dbReference>
<dbReference type="Proteomes" id="UP000198956">
    <property type="component" value="Unassembled WGS sequence"/>
</dbReference>
<dbReference type="EMBL" id="FNDE01000004">
    <property type="protein sequence ID" value="SDG86496.1"/>
    <property type="molecule type" value="Genomic_DNA"/>
</dbReference>
<gene>
    <name evidence="3" type="ORF">SAMN04489735_1004131</name>
</gene>
<sequence>MQSNSMWMASKDVAEKLDVNVRTVRNWIDTFSSYMVLQKNSQGHFLLSEQAFNLLVEIKRVKDSGVQTLKEVEEVLLLEKILPEKKNLDINYKFQEETEPMSPPEDNTTRCLFERMNELERHLSQQLLETMQEFMQAYEASVSYQPKEETPPADLMLTQYYKEILRKMEEMEKKQESLRLEIRKINFEIQMLGAVQKQQTKKKKGFSWNFFCFSSKKKAKSQIPSKA</sequence>
<feature type="coiled-coil region" evidence="1">
    <location>
        <begin position="161"/>
        <end position="188"/>
    </location>
</feature>
<organism evidence="3 4">
    <name type="scientific">Aneurinibacillus thermoaerophilus</name>
    <dbReference type="NCBI Taxonomy" id="143495"/>
    <lineage>
        <taxon>Bacteria</taxon>
        <taxon>Bacillati</taxon>
        <taxon>Bacillota</taxon>
        <taxon>Bacilli</taxon>
        <taxon>Bacillales</taxon>
        <taxon>Paenibacillaceae</taxon>
        <taxon>Aneurinibacillus group</taxon>
        <taxon>Aneurinibacillus</taxon>
    </lineage>
</organism>
<name>A0A1G7XQW1_ANETH</name>
<keyword evidence="1" id="KW-0175">Coiled coil</keyword>
<accession>A0A1G7XQW1</accession>
<reference evidence="3 4" key="1">
    <citation type="submission" date="2016-10" db="EMBL/GenBank/DDBJ databases">
        <authorList>
            <person name="de Groot N.N."/>
        </authorList>
    </citation>
    <scope>NUCLEOTIDE SEQUENCE [LARGE SCALE GENOMIC DNA]</scope>
    <source>
        <strain evidence="3 4">L 420-91</strain>
    </source>
</reference>
<proteinExistence type="predicted"/>
<dbReference type="InterPro" id="IPR009061">
    <property type="entry name" value="DNA-bd_dom_put_sf"/>
</dbReference>
<dbReference type="AlphaFoldDB" id="A0A1G7XQW1"/>
<feature type="domain" description="HTH merR-type" evidence="2">
    <location>
        <begin position="8"/>
        <end position="76"/>
    </location>
</feature>
<dbReference type="SUPFAM" id="SSF46955">
    <property type="entry name" value="Putative DNA-binding domain"/>
    <property type="match status" value="1"/>
</dbReference>